<evidence type="ECO:0000313" key="2">
    <source>
        <dbReference type="Proteomes" id="UP001634007"/>
    </source>
</evidence>
<accession>A0ABD3IYB6</accession>
<name>A0ABD3IYB6_EUCGL</name>
<organism evidence="1 2">
    <name type="scientific">Eucalyptus globulus</name>
    <name type="common">Tasmanian blue gum</name>
    <dbReference type="NCBI Taxonomy" id="34317"/>
    <lineage>
        <taxon>Eukaryota</taxon>
        <taxon>Viridiplantae</taxon>
        <taxon>Streptophyta</taxon>
        <taxon>Embryophyta</taxon>
        <taxon>Tracheophyta</taxon>
        <taxon>Spermatophyta</taxon>
        <taxon>Magnoliopsida</taxon>
        <taxon>eudicotyledons</taxon>
        <taxon>Gunneridae</taxon>
        <taxon>Pentapetalae</taxon>
        <taxon>rosids</taxon>
        <taxon>malvids</taxon>
        <taxon>Myrtales</taxon>
        <taxon>Myrtaceae</taxon>
        <taxon>Myrtoideae</taxon>
        <taxon>Eucalypteae</taxon>
        <taxon>Eucalyptus</taxon>
    </lineage>
</organism>
<dbReference type="PANTHER" id="PTHR33356:SF17">
    <property type="entry name" value="TPX2 CENTRAL DOMAIN-CONTAINING PROTEIN"/>
    <property type="match status" value="1"/>
</dbReference>
<comment type="caution">
    <text evidence="1">The sequence shown here is derived from an EMBL/GenBank/DDBJ whole genome shotgun (WGS) entry which is preliminary data.</text>
</comment>
<proteinExistence type="predicted"/>
<dbReference type="EMBL" id="JBJKBG010000010">
    <property type="protein sequence ID" value="KAL3718855.1"/>
    <property type="molecule type" value="Genomic_DNA"/>
</dbReference>
<protein>
    <submittedName>
        <fullName evidence="1">Uncharacterized protein</fullName>
    </submittedName>
</protein>
<dbReference type="AlphaFoldDB" id="A0ABD3IYB6"/>
<sequence length="410" mass="44972">MAQSFDDADFWVPMKHLPHRDPCMGRDKLWLGASGVLAVNRRGFEAGGLDGELARSLSNFPSEFPYEIDSPVESVLSSTETESSDEEDPWAGLARALSQSPFYEPPAQKLPVPGFAHHKPEKLWAMNGSPKSTLSGIGSWSSRSLFSANESPKNVSQIPSPTTPFGAESETWDLVYAAAMEVARLNMSCQEAKYGAHQQNRGLGSGRIANSGLHSSHHRVAHVLTQPTQHPRHAREDRVLKRQASLPVWARTMEGWSENQQQQQQQQLQLQIQSRVKNAGLVNGRCGRSQGFPQSAWTSHNGAGVRAPPFVAGSGLKRECAGTGVFLPRRYGDFPESRKKSGGSTTTVVVPPKVVQALQLNVDDVSGPAQPYLSDAFAPDHAALMARRNALLSKQRSLNHEVRLPQEWTY</sequence>
<reference evidence="1 2" key="1">
    <citation type="submission" date="2024-11" db="EMBL/GenBank/DDBJ databases">
        <title>Chromosome-level genome assembly of Eucalyptus globulus Labill. provides insights into its genome evolution.</title>
        <authorList>
            <person name="Li X."/>
        </authorList>
    </citation>
    <scope>NUCLEOTIDE SEQUENCE [LARGE SCALE GENOMIC DNA]</scope>
    <source>
        <strain evidence="1">CL2024</strain>
        <tissue evidence="1">Fresh tender leaves</tissue>
    </source>
</reference>
<dbReference type="PANTHER" id="PTHR33356">
    <property type="entry name" value="TIP41-LIKE PROTEIN"/>
    <property type="match status" value="1"/>
</dbReference>
<dbReference type="Proteomes" id="UP001634007">
    <property type="component" value="Unassembled WGS sequence"/>
</dbReference>
<evidence type="ECO:0000313" key="1">
    <source>
        <dbReference type="EMBL" id="KAL3718855.1"/>
    </source>
</evidence>
<gene>
    <name evidence="1" type="ORF">ACJRO7_003891</name>
</gene>
<keyword evidence="2" id="KW-1185">Reference proteome</keyword>